<protein>
    <submittedName>
        <fullName evidence="1">Uncharacterized protein</fullName>
    </submittedName>
</protein>
<organism evidence="1 2">
    <name type="scientific">Mycena albidolilacea</name>
    <dbReference type="NCBI Taxonomy" id="1033008"/>
    <lineage>
        <taxon>Eukaryota</taxon>
        <taxon>Fungi</taxon>
        <taxon>Dikarya</taxon>
        <taxon>Basidiomycota</taxon>
        <taxon>Agaricomycotina</taxon>
        <taxon>Agaricomycetes</taxon>
        <taxon>Agaricomycetidae</taxon>
        <taxon>Agaricales</taxon>
        <taxon>Marasmiineae</taxon>
        <taxon>Mycenaceae</taxon>
        <taxon>Mycena</taxon>
    </lineage>
</organism>
<dbReference type="AlphaFoldDB" id="A0AAD6YXS0"/>
<feature type="non-terminal residue" evidence="1">
    <location>
        <position position="1"/>
    </location>
</feature>
<keyword evidence="2" id="KW-1185">Reference proteome</keyword>
<gene>
    <name evidence="1" type="ORF">DFH08DRAFT_724320</name>
</gene>
<dbReference type="EMBL" id="JARIHO010000136">
    <property type="protein sequence ID" value="KAJ7301378.1"/>
    <property type="molecule type" value="Genomic_DNA"/>
</dbReference>
<evidence type="ECO:0000313" key="2">
    <source>
        <dbReference type="Proteomes" id="UP001218218"/>
    </source>
</evidence>
<proteinExistence type="predicted"/>
<reference evidence="1" key="1">
    <citation type="submission" date="2023-03" db="EMBL/GenBank/DDBJ databases">
        <title>Massive genome expansion in bonnet fungi (Mycena s.s.) driven by repeated elements and novel gene families across ecological guilds.</title>
        <authorList>
            <consortium name="Lawrence Berkeley National Laboratory"/>
            <person name="Harder C.B."/>
            <person name="Miyauchi S."/>
            <person name="Viragh M."/>
            <person name="Kuo A."/>
            <person name="Thoen E."/>
            <person name="Andreopoulos B."/>
            <person name="Lu D."/>
            <person name="Skrede I."/>
            <person name="Drula E."/>
            <person name="Henrissat B."/>
            <person name="Morin E."/>
            <person name="Kohler A."/>
            <person name="Barry K."/>
            <person name="LaButti K."/>
            <person name="Morin E."/>
            <person name="Salamov A."/>
            <person name="Lipzen A."/>
            <person name="Mereny Z."/>
            <person name="Hegedus B."/>
            <person name="Baldrian P."/>
            <person name="Stursova M."/>
            <person name="Weitz H."/>
            <person name="Taylor A."/>
            <person name="Grigoriev I.V."/>
            <person name="Nagy L.G."/>
            <person name="Martin F."/>
            <person name="Kauserud H."/>
        </authorList>
    </citation>
    <scope>NUCLEOTIDE SEQUENCE</scope>
    <source>
        <strain evidence="1">CBHHK002</strain>
    </source>
</reference>
<comment type="caution">
    <text evidence="1">The sequence shown here is derived from an EMBL/GenBank/DDBJ whole genome shotgun (WGS) entry which is preliminary data.</text>
</comment>
<evidence type="ECO:0000313" key="1">
    <source>
        <dbReference type="EMBL" id="KAJ7301378.1"/>
    </source>
</evidence>
<sequence>LTEQDRDDIRAFQLKLMSKMPRTAYNQMVYAFSHKLSLSSEWVMFHRMAILSGIEPLWFDCCVDSCIAYTDAYSELTECPFCDKHRYSPTGKPRRMFCYLPIIPRLQGLFQNLKSIERLLYRANYIHHPGKISDVFDGQHYRSLCQQNIVLDGNILEHKYFSGMYDVCLGICLDSYLLFKRN</sequence>
<name>A0AAD6YXS0_9AGAR</name>
<accession>A0AAD6YXS0</accession>
<dbReference type="Proteomes" id="UP001218218">
    <property type="component" value="Unassembled WGS sequence"/>
</dbReference>